<dbReference type="PANTHER" id="PTHR39473">
    <property type="match status" value="1"/>
</dbReference>
<protein>
    <recommendedName>
        <fullName evidence="2">DinB-like domain-containing protein</fullName>
    </recommendedName>
</protein>
<sequence length="198" mass="21910">MRSLLQSLCRSNQGLLAQKLGLMDAVVAKHGQTKAEDMYHQVCPIVQATVGQHIRHSVDHIERAILAAQDPEIRKIRYDVRERGGEDEHNLDAARARVEHVRDILDRMANSNAHLPVMSHNIEACFMLSGTSPIEFALPSTAARELGFAAHHGIHHMAMVKIIALQTLGLDSNDLPADFGKAPSTSNFDRQQQRAQSS</sequence>
<dbReference type="PANTHER" id="PTHR39473:SF1">
    <property type="entry name" value="DINB-LIKE DOMAIN-CONTAINING PROTEIN"/>
    <property type="match status" value="1"/>
</dbReference>
<dbReference type="Proteomes" id="UP000836788">
    <property type="component" value="Chromosome 12"/>
</dbReference>
<reference evidence="1" key="1">
    <citation type="submission" date="2022-02" db="EMBL/GenBank/DDBJ databases">
        <authorList>
            <person name="Giguere J D."/>
        </authorList>
    </citation>
    <scope>NUCLEOTIDE SEQUENCE</scope>
    <source>
        <strain evidence="1">CCAP 1055/1</strain>
    </source>
</reference>
<evidence type="ECO:0008006" key="2">
    <source>
        <dbReference type="Google" id="ProtNLM"/>
    </source>
</evidence>
<name>A0A8J9X0H6_PHATR</name>
<dbReference type="EMBL" id="OU594953">
    <property type="protein sequence ID" value="CAG9279889.1"/>
    <property type="molecule type" value="Genomic_DNA"/>
</dbReference>
<organism evidence="1">
    <name type="scientific">Phaeodactylum tricornutum</name>
    <name type="common">Diatom</name>
    <dbReference type="NCBI Taxonomy" id="2850"/>
    <lineage>
        <taxon>Eukaryota</taxon>
        <taxon>Sar</taxon>
        <taxon>Stramenopiles</taxon>
        <taxon>Ochrophyta</taxon>
        <taxon>Bacillariophyta</taxon>
        <taxon>Bacillariophyceae</taxon>
        <taxon>Bacillariophycidae</taxon>
        <taxon>Naviculales</taxon>
        <taxon>Phaeodactylaceae</taxon>
        <taxon>Phaeodactylum</taxon>
    </lineage>
</organism>
<evidence type="ECO:0000313" key="1">
    <source>
        <dbReference type="EMBL" id="CAG9279889.1"/>
    </source>
</evidence>
<dbReference type="AlphaFoldDB" id="A0A8J9X0H6"/>
<proteinExistence type="predicted"/>
<accession>A0A8J9X0H6</accession>
<gene>
    <name evidence="1" type="ORF">PTTT1_LOCUS11526</name>
</gene>